<reference evidence="2" key="1">
    <citation type="submission" date="2016-10" db="EMBL/GenBank/DDBJ databases">
        <authorList>
            <person name="Varghese N."/>
            <person name="Submissions S."/>
        </authorList>
    </citation>
    <scope>NUCLEOTIDE SEQUENCE [LARGE SCALE GENOMIC DNA]</scope>
    <source>
        <strain evidence="2">OR362-8,ATCC BAA-1266,JCM 13504</strain>
    </source>
</reference>
<accession>A0A1I5XU84</accession>
<dbReference type="STRING" id="1227077.SAMN04515668_2042"/>
<dbReference type="AlphaFoldDB" id="A0A1I5XU84"/>
<sequence length="96" mass="11199">MFSTYEVDFGKVNLNWCHSLSIEFDEIQELVKVPNRTSLFLHEANQYEVVGYTKNRKFLSVTFTLDGHKLVVENVNLPSYETIRDVILRQLVESSD</sequence>
<evidence type="ECO:0000313" key="2">
    <source>
        <dbReference type="Proteomes" id="UP000199029"/>
    </source>
</evidence>
<protein>
    <submittedName>
        <fullName evidence="1">Uncharacterized protein</fullName>
    </submittedName>
</protein>
<dbReference type="Proteomes" id="UP000199029">
    <property type="component" value="Unassembled WGS sequence"/>
</dbReference>
<evidence type="ECO:0000313" key="1">
    <source>
        <dbReference type="EMBL" id="SFQ35450.1"/>
    </source>
</evidence>
<dbReference type="EMBL" id="FOXS01000002">
    <property type="protein sequence ID" value="SFQ35450.1"/>
    <property type="molecule type" value="Genomic_DNA"/>
</dbReference>
<name>A0A1I5XU84_HYMAR</name>
<keyword evidence="2" id="KW-1185">Reference proteome</keyword>
<organism evidence="1 2">
    <name type="scientific">Hymenobacter arizonensis</name>
    <name type="common">Siccationidurans arizonensis</name>
    <dbReference type="NCBI Taxonomy" id="1227077"/>
    <lineage>
        <taxon>Bacteria</taxon>
        <taxon>Pseudomonadati</taxon>
        <taxon>Bacteroidota</taxon>
        <taxon>Cytophagia</taxon>
        <taxon>Cytophagales</taxon>
        <taxon>Hymenobacteraceae</taxon>
        <taxon>Hymenobacter</taxon>
    </lineage>
</organism>
<proteinExistence type="predicted"/>
<gene>
    <name evidence="1" type="ORF">SAMN04515668_2042</name>
</gene>